<name>A0AA88DTA8_FICCA</name>
<dbReference type="Proteomes" id="UP001187192">
    <property type="component" value="Unassembled WGS sequence"/>
</dbReference>
<gene>
    <name evidence="1" type="ORF">TIFTF001_030147</name>
</gene>
<reference evidence="1" key="1">
    <citation type="submission" date="2023-07" db="EMBL/GenBank/DDBJ databases">
        <title>draft genome sequence of fig (Ficus carica).</title>
        <authorList>
            <person name="Takahashi T."/>
            <person name="Nishimura K."/>
        </authorList>
    </citation>
    <scope>NUCLEOTIDE SEQUENCE</scope>
</reference>
<protein>
    <submittedName>
        <fullName evidence="1">Uncharacterized protein</fullName>
    </submittedName>
</protein>
<proteinExistence type="predicted"/>
<keyword evidence="2" id="KW-1185">Reference proteome</keyword>
<dbReference type="EMBL" id="BTGU01000106">
    <property type="protein sequence ID" value="GMN61063.1"/>
    <property type="molecule type" value="Genomic_DNA"/>
</dbReference>
<evidence type="ECO:0000313" key="1">
    <source>
        <dbReference type="EMBL" id="GMN61063.1"/>
    </source>
</evidence>
<comment type="caution">
    <text evidence="1">The sequence shown here is derived from an EMBL/GenBank/DDBJ whole genome shotgun (WGS) entry which is preliminary data.</text>
</comment>
<sequence length="63" mass="6998">MSTTCAHAPFQPLDHRGEGLDREFRTLALRPHDLSACQCPQVVPDPVHRVSPCIRGLVSFSPF</sequence>
<evidence type="ECO:0000313" key="2">
    <source>
        <dbReference type="Proteomes" id="UP001187192"/>
    </source>
</evidence>
<dbReference type="AlphaFoldDB" id="A0AA88DTA8"/>
<organism evidence="1 2">
    <name type="scientific">Ficus carica</name>
    <name type="common">Common fig</name>
    <dbReference type="NCBI Taxonomy" id="3494"/>
    <lineage>
        <taxon>Eukaryota</taxon>
        <taxon>Viridiplantae</taxon>
        <taxon>Streptophyta</taxon>
        <taxon>Embryophyta</taxon>
        <taxon>Tracheophyta</taxon>
        <taxon>Spermatophyta</taxon>
        <taxon>Magnoliopsida</taxon>
        <taxon>eudicotyledons</taxon>
        <taxon>Gunneridae</taxon>
        <taxon>Pentapetalae</taxon>
        <taxon>rosids</taxon>
        <taxon>fabids</taxon>
        <taxon>Rosales</taxon>
        <taxon>Moraceae</taxon>
        <taxon>Ficeae</taxon>
        <taxon>Ficus</taxon>
    </lineage>
</organism>
<accession>A0AA88DTA8</accession>